<reference evidence="1 2" key="1">
    <citation type="submission" date="2019-02" db="EMBL/GenBank/DDBJ databases">
        <authorList>
            <person name="Lehtovirta-Morley E L."/>
        </authorList>
    </citation>
    <scope>NUCLEOTIDE SEQUENCE [LARGE SCALE GENOMIC DNA]</scope>
    <source>
        <strain evidence="1">NFRAN1</strain>
    </source>
</reference>
<keyword evidence="2" id="KW-1185">Reference proteome</keyword>
<sequence length="77" mass="9205">MMIKIFKEITYTNLRRLKVIYVFKTGDTISKSRQTRTNNGKFIRWISNKSLIKLMKSGDDRKDDKAILFPTKYSRKK</sequence>
<dbReference type="EMBL" id="LR216287">
    <property type="protein sequence ID" value="VFJ14183.1"/>
    <property type="molecule type" value="Genomic_DNA"/>
</dbReference>
<dbReference type="KEGG" id="nfn:NFRAN_1861"/>
<dbReference type="Proteomes" id="UP000294299">
    <property type="component" value="Chromosome NFRAN"/>
</dbReference>
<dbReference type="AlphaFoldDB" id="A0A484IAA9"/>
<evidence type="ECO:0000313" key="1">
    <source>
        <dbReference type="EMBL" id="VFJ14183.1"/>
    </source>
</evidence>
<dbReference type="RefSeq" id="WP_134484409.1">
    <property type="nucleotide sequence ID" value="NZ_LR216287.1"/>
</dbReference>
<gene>
    <name evidence="1" type="ORF">NFRAN_1861</name>
</gene>
<protein>
    <submittedName>
        <fullName evidence="1">Uncharacterized protein</fullName>
    </submittedName>
</protein>
<accession>A0A484IAA9</accession>
<proteinExistence type="predicted"/>
<organism evidence="1 2">
    <name type="scientific">Candidatus Nitrosocosmicus franklandianus</name>
    <dbReference type="NCBI Taxonomy" id="1798806"/>
    <lineage>
        <taxon>Archaea</taxon>
        <taxon>Nitrososphaerota</taxon>
        <taxon>Nitrososphaeria</taxon>
        <taxon>Nitrososphaerales</taxon>
        <taxon>Nitrososphaeraceae</taxon>
        <taxon>Candidatus Nitrosocosmicus</taxon>
    </lineage>
</organism>
<dbReference type="GeneID" id="39421165"/>
<name>A0A484IAA9_9ARCH</name>
<evidence type="ECO:0000313" key="2">
    <source>
        <dbReference type="Proteomes" id="UP000294299"/>
    </source>
</evidence>